<evidence type="ECO:0000256" key="3">
    <source>
        <dbReference type="ARBA" id="ARBA00022630"/>
    </source>
</evidence>
<dbReference type="Gene3D" id="3.30.70.2450">
    <property type="match status" value="1"/>
</dbReference>
<dbReference type="Gene3D" id="3.40.30.120">
    <property type="match status" value="1"/>
</dbReference>
<name>A0A2L0F4S7_SORCE</name>
<evidence type="ECO:0000313" key="8">
    <source>
        <dbReference type="Proteomes" id="UP000238348"/>
    </source>
</evidence>
<dbReference type="SUPFAM" id="SSF52833">
    <property type="entry name" value="Thioredoxin-like"/>
    <property type="match status" value="1"/>
</dbReference>
<dbReference type="Proteomes" id="UP000238348">
    <property type="component" value="Chromosome"/>
</dbReference>
<dbReference type="PANTHER" id="PTHR43004:SF19">
    <property type="entry name" value="BINDING MONOOXYGENASE, PUTATIVE (JCVI)-RELATED"/>
    <property type="match status" value="1"/>
</dbReference>
<dbReference type="GO" id="GO:0071949">
    <property type="term" value="F:FAD binding"/>
    <property type="evidence" value="ECO:0007669"/>
    <property type="project" value="InterPro"/>
</dbReference>
<dbReference type="InterPro" id="IPR036249">
    <property type="entry name" value="Thioredoxin-like_sf"/>
</dbReference>
<comment type="similarity">
    <text evidence="2">Belongs to the PheA/TfdB FAD monooxygenase family.</text>
</comment>
<dbReference type="InterPro" id="IPR036188">
    <property type="entry name" value="FAD/NAD-bd_sf"/>
</dbReference>
<dbReference type="GO" id="GO:0016709">
    <property type="term" value="F:oxidoreductase activity, acting on paired donors, with incorporation or reduction of molecular oxygen, NAD(P)H as one donor, and incorporation of one atom of oxygen"/>
    <property type="evidence" value="ECO:0007669"/>
    <property type="project" value="UniProtKB-ARBA"/>
</dbReference>
<dbReference type="NCBIfam" id="NF004832">
    <property type="entry name" value="PRK06184.1"/>
    <property type="match status" value="1"/>
</dbReference>
<dbReference type="PRINTS" id="PR00420">
    <property type="entry name" value="RNGMNOXGNASE"/>
</dbReference>
<gene>
    <name evidence="7" type="ORF">SOCE26_080520</name>
</gene>
<comment type="cofactor">
    <cofactor evidence="1">
        <name>FAD</name>
        <dbReference type="ChEBI" id="CHEBI:57692"/>
    </cofactor>
</comment>
<dbReference type="InterPro" id="IPR050641">
    <property type="entry name" value="RIFMO-like"/>
</dbReference>
<dbReference type="Gene3D" id="3.50.50.60">
    <property type="entry name" value="FAD/NAD(P)-binding domain"/>
    <property type="match status" value="1"/>
</dbReference>
<evidence type="ECO:0000256" key="1">
    <source>
        <dbReference type="ARBA" id="ARBA00001974"/>
    </source>
</evidence>
<reference evidence="7 8" key="1">
    <citation type="submission" date="2015-09" db="EMBL/GenBank/DDBJ databases">
        <title>Sorangium comparison.</title>
        <authorList>
            <person name="Zaburannyi N."/>
            <person name="Bunk B."/>
            <person name="Overmann J."/>
            <person name="Mueller R."/>
        </authorList>
    </citation>
    <scope>NUCLEOTIDE SEQUENCE [LARGE SCALE GENOMIC DNA]</scope>
    <source>
        <strain evidence="7 8">So ce26</strain>
    </source>
</reference>
<accession>A0A2L0F4S7</accession>
<feature type="region of interest" description="Disordered" evidence="5">
    <location>
        <begin position="382"/>
        <end position="402"/>
    </location>
</feature>
<proteinExistence type="inferred from homology"/>
<dbReference type="InterPro" id="IPR002938">
    <property type="entry name" value="FAD-bd"/>
</dbReference>
<dbReference type="EMBL" id="CP012673">
    <property type="protein sequence ID" value="AUX46546.1"/>
    <property type="molecule type" value="Genomic_DNA"/>
</dbReference>
<organism evidence="7 8">
    <name type="scientific">Sorangium cellulosum</name>
    <name type="common">Polyangium cellulosum</name>
    <dbReference type="NCBI Taxonomy" id="56"/>
    <lineage>
        <taxon>Bacteria</taxon>
        <taxon>Pseudomonadati</taxon>
        <taxon>Myxococcota</taxon>
        <taxon>Polyangia</taxon>
        <taxon>Polyangiales</taxon>
        <taxon>Polyangiaceae</taxon>
        <taxon>Sorangium</taxon>
    </lineage>
</organism>
<sequence>MESNFSTDVLIVGAGAAGLTLAIELARRGVTFRLIDRLDGPFRGSRGKGIQPRSQEVFEDLGILDRVVAIGGLYPPPREYRDDGGYEESQSMEPQDPTPGEPYRLALLVPQFLTEAAMRERLAELGGYPEFGRELKGFEQDREGVNARIAGPTGEETVRVRYLVGADGGRSVVRHALAIGFPGKTLGVRALVADVVLDGLSRDAWHHFNKGSMEKQMSLCPLAGTDMFQLQAPIPLEGDVDLSAEGLTAMVAGRTGRGDIVIRSVSWASAYTMNARLADRYRDGRVFLAGDAAHIHPPTGGQGLNTSVQDAYNLGWKLAAVVAGAPEALLATYEEERRPIAAETLGLTTKLLEAAKQGVMRRGREVHQLDLGYPESSLALQKPKRSGGVRAGGRAPDAPVRGAAGMPTRLFKLFQGTHWTLLGYGPDRLSAVKPRPGLHIHAVGPQGDIVDEGGHLRAAYGVSLGDWVLVRPDGCIGAIVSSDHTPALEAYLASVGLPSRG</sequence>
<feature type="domain" description="FAD-binding" evidence="6">
    <location>
        <begin position="7"/>
        <end position="344"/>
    </location>
</feature>
<evidence type="ECO:0000256" key="4">
    <source>
        <dbReference type="ARBA" id="ARBA00022827"/>
    </source>
</evidence>
<feature type="region of interest" description="Disordered" evidence="5">
    <location>
        <begin position="75"/>
        <end position="99"/>
    </location>
</feature>
<evidence type="ECO:0000256" key="2">
    <source>
        <dbReference type="ARBA" id="ARBA00007801"/>
    </source>
</evidence>
<dbReference type="OrthoDB" id="5482506at2"/>
<dbReference type="SUPFAM" id="SSF51905">
    <property type="entry name" value="FAD/NAD(P)-binding domain"/>
    <property type="match status" value="1"/>
</dbReference>
<evidence type="ECO:0000313" key="7">
    <source>
        <dbReference type="EMBL" id="AUX46546.1"/>
    </source>
</evidence>
<dbReference type="PANTHER" id="PTHR43004">
    <property type="entry name" value="TRK SYSTEM POTASSIUM UPTAKE PROTEIN"/>
    <property type="match status" value="1"/>
</dbReference>
<keyword evidence="3" id="KW-0285">Flavoprotein</keyword>
<dbReference type="Pfam" id="PF01494">
    <property type="entry name" value="FAD_binding_3"/>
    <property type="match status" value="1"/>
</dbReference>
<dbReference type="AlphaFoldDB" id="A0A2L0F4S7"/>
<evidence type="ECO:0000259" key="6">
    <source>
        <dbReference type="Pfam" id="PF01494"/>
    </source>
</evidence>
<evidence type="ECO:0000256" key="5">
    <source>
        <dbReference type="SAM" id="MobiDB-lite"/>
    </source>
</evidence>
<protein>
    <recommendedName>
        <fullName evidence="6">FAD-binding domain-containing protein</fullName>
    </recommendedName>
</protein>
<keyword evidence="4" id="KW-0274">FAD</keyword>